<feature type="domain" description="PH" evidence="3">
    <location>
        <begin position="50"/>
        <end position="161"/>
    </location>
</feature>
<organism evidence="4 5">
    <name type="scientific">Paeniglutamicibacter psychrophenolicus</name>
    <dbReference type="NCBI Taxonomy" id="257454"/>
    <lineage>
        <taxon>Bacteria</taxon>
        <taxon>Bacillati</taxon>
        <taxon>Actinomycetota</taxon>
        <taxon>Actinomycetes</taxon>
        <taxon>Micrococcales</taxon>
        <taxon>Micrococcaceae</taxon>
        <taxon>Paeniglutamicibacter</taxon>
    </lineage>
</organism>
<name>A0ABS4WF64_9MICC</name>
<reference evidence="4 5" key="1">
    <citation type="submission" date="2021-03" db="EMBL/GenBank/DDBJ databases">
        <title>Sequencing the genomes of 1000 actinobacteria strains.</title>
        <authorList>
            <person name="Klenk H.-P."/>
        </authorList>
    </citation>
    <scope>NUCLEOTIDE SEQUENCE [LARGE SCALE GENOMIC DNA]</scope>
    <source>
        <strain evidence="4 5">DSM 15454</strain>
    </source>
</reference>
<feature type="region of interest" description="Disordered" evidence="1">
    <location>
        <begin position="164"/>
        <end position="186"/>
    </location>
</feature>
<evidence type="ECO:0000259" key="3">
    <source>
        <dbReference type="Pfam" id="PF25362"/>
    </source>
</evidence>
<keyword evidence="5" id="KW-1185">Reference proteome</keyword>
<dbReference type="Pfam" id="PF25362">
    <property type="entry name" value="bPH_11"/>
    <property type="match status" value="1"/>
</dbReference>
<evidence type="ECO:0000256" key="2">
    <source>
        <dbReference type="SAM" id="Phobius"/>
    </source>
</evidence>
<dbReference type="RefSeq" id="WP_209907985.1">
    <property type="nucleotide sequence ID" value="NZ_BAAAMI010000008.1"/>
</dbReference>
<proteinExistence type="predicted"/>
<sequence>MGQYTGAVLITLAVIVLAAGLILLGWRNRLRRQSDVPAPPQIPLDANGDPELGDFIGEPAQGVYVCTTTAGDWLDRIAAHHLGIRTNADLSIHPEGVLLARHGAPDVFIPAAAITGVSRSSGMAGKFVEKDGLLVISWMLGTKAVDTGFRPRYHAELPGILARIAAPGAPGTDNNEEPPAETKENQ</sequence>
<evidence type="ECO:0000313" key="4">
    <source>
        <dbReference type="EMBL" id="MBP2374849.1"/>
    </source>
</evidence>
<dbReference type="EMBL" id="JAGIOE010000001">
    <property type="protein sequence ID" value="MBP2374849.1"/>
    <property type="molecule type" value="Genomic_DNA"/>
</dbReference>
<gene>
    <name evidence="4" type="ORF">JOF46_002761</name>
</gene>
<keyword evidence="2" id="KW-0472">Membrane</keyword>
<evidence type="ECO:0000313" key="5">
    <source>
        <dbReference type="Proteomes" id="UP000766570"/>
    </source>
</evidence>
<evidence type="ECO:0000256" key="1">
    <source>
        <dbReference type="SAM" id="MobiDB-lite"/>
    </source>
</evidence>
<accession>A0ABS4WF64</accession>
<feature type="transmembrane region" description="Helical" evidence="2">
    <location>
        <begin position="6"/>
        <end position="26"/>
    </location>
</feature>
<comment type="caution">
    <text evidence="4">The sequence shown here is derived from an EMBL/GenBank/DDBJ whole genome shotgun (WGS) entry which is preliminary data.</text>
</comment>
<dbReference type="InterPro" id="IPR057446">
    <property type="entry name" value="PH_bac"/>
</dbReference>
<protein>
    <recommendedName>
        <fullName evidence="3">PH domain-containing protein</fullName>
    </recommendedName>
</protein>
<keyword evidence="2" id="KW-1133">Transmembrane helix</keyword>
<keyword evidence="2" id="KW-0812">Transmembrane</keyword>
<dbReference type="Proteomes" id="UP000766570">
    <property type="component" value="Unassembled WGS sequence"/>
</dbReference>